<organism evidence="5 6">
    <name type="scientific">Brevibacillus fluminis</name>
    <dbReference type="NCBI Taxonomy" id="511487"/>
    <lineage>
        <taxon>Bacteria</taxon>
        <taxon>Bacillati</taxon>
        <taxon>Bacillota</taxon>
        <taxon>Bacilli</taxon>
        <taxon>Bacillales</taxon>
        <taxon>Paenibacillaceae</taxon>
        <taxon>Brevibacillus</taxon>
    </lineage>
</organism>
<sequence length="178" mass="19638">MRNITALSPDERRHMRGEICMKIKAVPVSAIDFSKFGTYFSMKEEAENLLLSKGDGWEDRRTNAPLLRTSGSLGVTLGSPAPCEVRAMERHLHTEEAIFCMADPIVVALAHSAGSKPLLSDIQVVVLTPGDVIVLRHGVWHDACHGINKSAHYYWMATESDEQTEWIDIVGGPLEVAL</sequence>
<comment type="catalytic activity">
    <reaction evidence="4">
        <text>(S)-ureidoglycolate = urea + glyoxylate</text>
        <dbReference type="Rhea" id="RHEA:11304"/>
        <dbReference type="ChEBI" id="CHEBI:16199"/>
        <dbReference type="ChEBI" id="CHEBI:36655"/>
        <dbReference type="ChEBI" id="CHEBI:57296"/>
        <dbReference type="EC" id="4.3.2.3"/>
    </reaction>
</comment>
<evidence type="ECO:0000256" key="4">
    <source>
        <dbReference type="ARBA" id="ARBA00047684"/>
    </source>
</evidence>
<dbReference type="OrthoDB" id="9804602at2"/>
<dbReference type="GO" id="GO:0000256">
    <property type="term" value="P:allantoin catabolic process"/>
    <property type="evidence" value="ECO:0007669"/>
    <property type="project" value="InterPro"/>
</dbReference>
<dbReference type="InterPro" id="IPR007247">
    <property type="entry name" value="Ureidogly_lyase"/>
</dbReference>
<dbReference type="GO" id="GO:0050385">
    <property type="term" value="F:ureidoglycolate lyase activity"/>
    <property type="evidence" value="ECO:0007669"/>
    <property type="project" value="UniProtKB-EC"/>
</dbReference>
<evidence type="ECO:0000256" key="3">
    <source>
        <dbReference type="ARBA" id="ARBA00023239"/>
    </source>
</evidence>
<dbReference type="InterPro" id="IPR024060">
    <property type="entry name" value="Ureidoglycolate_lyase_dom_sf"/>
</dbReference>
<evidence type="ECO:0008006" key="7">
    <source>
        <dbReference type="Google" id="ProtNLM"/>
    </source>
</evidence>
<dbReference type="InterPro" id="IPR011051">
    <property type="entry name" value="RmlC_Cupin_sf"/>
</dbReference>
<keyword evidence="2" id="KW-0659">Purine metabolism</keyword>
<dbReference type="SUPFAM" id="SSF51182">
    <property type="entry name" value="RmlC-like cupins"/>
    <property type="match status" value="1"/>
</dbReference>
<dbReference type="GO" id="GO:0006144">
    <property type="term" value="P:purine nucleobase metabolic process"/>
    <property type="evidence" value="ECO:0007669"/>
    <property type="project" value="UniProtKB-KW"/>
</dbReference>
<dbReference type="GO" id="GO:0004848">
    <property type="term" value="F:ureidoglycolate hydrolase activity"/>
    <property type="evidence" value="ECO:0007669"/>
    <property type="project" value="InterPro"/>
</dbReference>
<protein>
    <recommendedName>
        <fullName evidence="7">Ureidoglycolate hydrolase</fullName>
    </recommendedName>
</protein>
<accession>A0A3M8CZI6</accession>
<dbReference type="Gene3D" id="2.60.120.480">
    <property type="entry name" value="Ureidoglycolate hydrolase"/>
    <property type="match status" value="1"/>
</dbReference>
<evidence type="ECO:0000313" key="6">
    <source>
        <dbReference type="Proteomes" id="UP000271031"/>
    </source>
</evidence>
<keyword evidence="3" id="KW-0456">Lyase</keyword>
<keyword evidence="6" id="KW-1185">Reference proteome</keyword>
<evidence type="ECO:0000313" key="5">
    <source>
        <dbReference type="EMBL" id="RNB81220.1"/>
    </source>
</evidence>
<comment type="caution">
    <text evidence="5">The sequence shown here is derived from an EMBL/GenBank/DDBJ whole genome shotgun (WGS) entry which is preliminary data.</text>
</comment>
<comment type="subunit">
    <text evidence="1">Homodimer.</text>
</comment>
<dbReference type="EMBL" id="RHHQ01000023">
    <property type="protein sequence ID" value="RNB81220.1"/>
    <property type="molecule type" value="Genomic_DNA"/>
</dbReference>
<name>A0A3M8CZI6_9BACL</name>
<evidence type="ECO:0000256" key="1">
    <source>
        <dbReference type="ARBA" id="ARBA00011738"/>
    </source>
</evidence>
<reference evidence="5 6" key="1">
    <citation type="submission" date="2018-10" db="EMBL/GenBank/DDBJ databases">
        <title>Phylogenomics of Brevibacillus.</title>
        <authorList>
            <person name="Dunlap C."/>
        </authorList>
    </citation>
    <scope>NUCLEOTIDE SEQUENCE [LARGE SCALE GENOMIC DNA]</scope>
    <source>
        <strain evidence="5 6">JCM 15716</strain>
    </source>
</reference>
<gene>
    <name evidence="5" type="ORF">EDM56_26230</name>
</gene>
<dbReference type="Pfam" id="PF04115">
    <property type="entry name" value="Ureidogly_lyase"/>
    <property type="match status" value="1"/>
</dbReference>
<evidence type="ECO:0000256" key="2">
    <source>
        <dbReference type="ARBA" id="ARBA00022631"/>
    </source>
</evidence>
<proteinExistence type="predicted"/>
<dbReference type="AlphaFoldDB" id="A0A3M8CZI6"/>
<dbReference type="Proteomes" id="UP000271031">
    <property type="component" value="Unassembled WGS sequence"/>
</dbReference>